<dbReference type="InterPro" id="IPR010982">
    <property type="entry name" value="Lambda_DNA-bd_dom_sf"/>
</dbReference>
<accession>A0A010T2Q0</accession>
<dbReference type="RefSeq" id="WP_019694246.1">
    <property type="nucleotide sequence ID" value="NZ_AFOY02000019.1"/>
</dbReference>
<dbReference type="PANTHER" id="PTHR36924">
    <property type="entry name" value="ANTITOXIN HIGA-1"/>
    <property type="match status" value="1"/>
</dbReference>
<dbReference type="HOGENOM" id="CLU_140230_5_1_6"/>
<dbReference type="OrthoDB" id="9793869at2"/>
<dbReference type="GO" id="GO:0003677">
    <property type="term" value="F:DNA binding"/>
    <property type="evidence" value="ECO:0007669"/>
    <property type="project" value="UniProtKB-KW"/>
</dbReference>
<dbReference type="AlphaFoldDB" id="A0A010T2Q0"/>
<dbReference type="Gene3D" id="1.10.260.40">
    <property type="entry name" value="lambda repressor-like DNA-binding domains"/>
    <property type="match status" value="1"/>
</dbReference>
<dbReference type="InterPro" id="IPR013430">
    <property type="entry name" value="Toxin_antidote_HigA"/>
</dbReference>
<sequence length="92" mass="9947">MKSIGMRPVHPGEILSEEFLELVGISAAGLASRLNESVGVITGLVMQIMGVSPGRAKKLSICLETTPEFWLSLQSTYDLRKAEVERGCAFGH</sequence>
<dbReference type="PANTHER" id="PTHR36924:SF1">
    <property type="entry name" value="ANTITOXIN HIGA-1"/>
    <property type="match status" value="1"/>
</dbReference>
<evidence type="ECO:0000256" key="1">
    <source>
        <dbReference type="ARBA" id="ARBA00023125"/>
    </source>
</evidence>
<proteinExistence type="predicted"/>
<keyword evidence="1" id="KW-0238">DNA-binding</keyword>
<evidence type="ECO:0000313" key="3">
    <source>
        <dbReference type="Proteomes" id="UP000022611"/>
    </source>
</evidence>
<dbReference type="PATRIC" id="fig|1042209.11.peg.5165"/>
<dbReference type="EMBL" id="AFOY02000019">
    <property type="protein sequence ID" value="EXF91862.1"/>
    <property type="molecule type" value="Genomic_DNA"/>
</dbReference>
<gene>
    <name evidence="2" type="ORF">HK44_013730</name>
</gene>
<dbReference type="SUPFAM" id="SSF47413">
    <property type="entry name" value="lambda repressor-like DNA-binding domains"/>
    <property type="match status" value="1"/>
</dbReference>
<evidence type="ECO:0000313" key="2">
    <source>
        <dbReference type="EMBL" id="EXF91862.1"/>
    </source>
</evidence>
<comment type="caution">
    <text evidence="2">The sequence shown here is derived from an EMBL/GenBank/DDBJ whole genome shotgun (WGS) entry which is preliminary data.</text>
</comment>
<dbReference type="NCBIfam" id="TIGR02607">
    <property type="entry name" value="antidote_HigA"/>
    <property type="match status" value="1"/>
</dbReference>
<reference evidence="2 3" key="1">
    <citation type="journal article" date="2011" name="J. Bacteriol.">
        <title>Draft genome sequence of the polycyclic aromatic hydrocarbon-degrading, genetically engineered bioluminescent bioreporter Pseudomonas fluorescens HK44.</title>
        <authorList>
            <person name="Chauhan A."/>
            <person name="Layton A.C."/>
            <person name="Williams D.E."/>
            <person name="Smartt A.E."/>
            <person name="Ripp S."/>
            <person name="Karpinets T.V."/>
            <person name="Brown S.D."/>
            <person name="Sayler G.S."/>
        </authorList>
    </citation>
    <scope>NUCLEOTIDE SEQUENCE [LARGE SCALE GENOMIC DNA]</scope>
    <source>
        <strain evidence="2 3">HK44</strain>
    </source>
</reference>
<organism evidence="2 3">
    <name type="scientific">Pseudomonas fluorescens HK44</name>
    <dbReference type="NCBI Taxonomy" id="1042209"/>
    <lineage>
        <taxon>Bacteria</taxon>
        <taxon>Pseudomonadati</taxon>
        <taxon>Pseudomonadota</taxon>
        <taxon>Gammaproteobacteria</taxon>
        <taxon>Pseudomonadales</taxon>
        <taxon>Pseudomonadaceae</taxon>
        <taxon>Pseudomonas</taxon>
    </lineage>
</organism>
<protein>
    <submittedName>
        <fullName evidence="2">XRE family transcriptional regulator</fullName>
    </submittedName>
</protein>
<dbReference type="eggNOG" id="COG3093">
    <property type="taxonomic scope" value="Bacteria"/>
</dbReference>
<name>A0A010T2Q0_PSEFL</name>
<dbReference type="Proteomes" id="UP000022611">
    <property type="component" value="Unassembled WGS sequence"/>
</dbReference>